<proteinExistence type="predicted"/>
<reference evidence="2" key="1">
    <citation type="submission" date="2023-04" db="EMBL/GenBank/DDBJ databases">
        <authorList>
            <person name="Vijverberg K."/>
            <person name="Xiong W."/>
            <person name="Schranz E."/>
        </authorList>
    </citation>
    <scope>NUCLEOTIDE SEQUENCE</scope>
</reference>
<gene>
    <name evidence="2" type="ORF">LSALG_LOCUS4077</name>
</gene>
<sequence length="164" mass="19337">MMFHDVHDVLVARVGRFWFKLQGRVVKYGDIEFFLISSLRFRPYVDVINTKHNTKFALWSQLFPNFRNEDLRLKDIEDYIKGPTFLTCSNDDAIMLMNILFLLKVKVNVFILEENNIPRAVEATNFEIELPFYSRYLSWTLDGVESPQMQQSPPKQWSPSPQPS</sequence>
<organism evidence="2 3">
    <name type="scientific">Lactuca saligna</name>
    <name type="common">Willowleaf lettuce</name>
    <dbReference type="NCBI Taxonomy" id="75948"/>
    <lineage>
        <taxon>Eukaryota</taxon>
        <taxon>Viridiplantae</taxon>
        <taxon>Streptophyta</taxon>
        <taxon>Embryophyta</taxon>
        <taxon>Tracheophyta</taxon>
        <taxon>Spermatophyta</taxon>
        <taxon>Magnoliopsida</taxon>
        <taxon>eudicotyledons</taxon>
        <taxon>Gunneridae</taxon>
        <taxon>Pentapetalae</taxon>
        <taxon>asterids</taxon>
        <taxon>campanulids</taxon>
        <taxon>Asterales</taxon>
        <taxon>Asteraceae</taxon>
        <taxon>Cichorioideae</taxon>
        <taxon>Cichorieae</taxon>
        <taxon>Lactucinae</taxon>
        <taxon>Lactuca</taxon>
    </lineage>
</organism>
<protein>
    <submittedName>
        <fullName evidence="2">Uncharacterized protein</fullName>
    </submittedName>
</protein>
<evidence type="ECO:0000256" key="1">
    <source>
        <dbReference type="SAM" id="MobiDB-lite"/>
    </source>
</evidence>
<feature type="compositionally biased region" description="Low complexity" evidence="1">
    <location>
        <begin position="146"/>
        <end position="164"/>
    </location>
</feature>
<name>A0AA35Y1H7_LACSI</name>
<dbReference type="AlphaFoldDB" id="A0AA35Y1H7"/>
<evidence type="ECO:0000313" key="3">
    <source>
        <dbReference type="Proteomes" id="UP001177003"/>
    </source>
</evidence>
<dbReference type="Proteomes" id="UP001177003">
    <property type="component" value="Chromosome 0"/>
</dbReference>
<dbReference type="EMBL" id="OX465086">
    <property type="protein sequence ID" value="CAI9263384.1"/>
    <property type="molecule type" value="Genomic_DNA"/>
</dbReference>
<evidence type="ECO:0000313" key="2">
    <source>
        <dbReference type="EMBL" id="CAI9263384.1"/>
    </source>
</evidence>
<accession>A0AA35Y1H7</accession>
<keyword evidence="3" id="KW-1185">Reference proteome</keyword>
<feature type="region of interest" description="Disordered" evidence="1">
    <location>
        <begin position="145"/>
        <end position="164"/>
    </location>
</feature>